<gene>
    <name evidence="2" type="ORF">FEZ63_15735</name>
</gene>
<reference evidence="2 3" key="1">
    <citation type="journal article" date="2019" name="Microorganisms">
        <title>Genome Insights into the Novel Species Microvirga brassicacearum, a Rapeseed Endophyte with Biotechnological Potential.</title>
        <authorList>
            <person name="Jimenez-Gomez A."/>
            <person name="Saati-Santamaria Z."/>
            <person name="Igual J.M."/>
            <person name="Rivas R."/>
            <person name="Mateos P.F."/>
            <person name="Garcia-Fraile P."/>
        </authorList>
    </citation>
    <scope>NUCLEOTIDE SEQUENCE [LARGE SCALE GENOMIC DNA]</scope>
    <source>
        <strain evidence="2 3">CDVBN77</strain>
    </source>
</reference>
<evidence type="ECO:0000313" key="2">
    <source>
        <dbReference type="EMBL" id="KAB0266206.1"/>
    </source>
</evidence>
<accession>A0A5N3P8Z6</accession>
<proteinExistence type="predicted"/>
<feature type="signal peptide" evidence="1">
    <location>
        <begin position="1"/>
        <end position="22"/>
    </location>
</feature>
<keyword evidence="3" id="KW-1185">Reference proteome</keyword>
<organism evidence="2 3">
    <name type="scientific">Microvirga brassicacearum</name>
    <dbReference type="NCBI Taxonomy" id="2580413"/>
    <lineage>
        <taxon>Bacteria</taxon>
        <taxon>Pseudomonadati</taxon>
        <taxon>Pseudomonadota</taxon>
        <taxon>Alphaproteobacteria</taxon>
        <taxon>Hyphomicrobiales</taxon>
        <taxon>Methylobacteriaceae</taxon>
        <taxon>Microvirga</taxon>
    </lineage>
</organism>
<name>A0A5N3P8Z6_9HYPH</name>
<protein>
    <submittedName>
        <fullName evidence="2">Uncharacterized protein</fullName>
    </submittedName>
</protein>
<dbReference type="EMBL" id="VCMV01000024">
    <property type="protein sequence ID" value="KAB0266206.1"/>
    <property type="molecule type" value="Genomic_DNA"/>
</dbReference>
<dbReference type="Proteomes" id="UP000325684">
    <property type="component" value="Unassembled WGS sequence"/>
</dbReference>
<dbReference type="RefSeq" id="WP_150946142.1">
    <property type="nucleotide sequence ID" value="NZ_VCMV01000024.1"/>
</dbReference>
<sequence>MKNSLLSIAILAVGGVALSAHAAQPCGADEAVGAFQRSANSALRQLPALDSQVDKCFNAVEHPQYLQQTHQTLRTITSEYKAALQSLDSAHNALKGGKDEEFSRTVTQMVPSLTRATKPLFDNAGNLKRHGFTVSDRKENGRFRYPECNSTKNDQPERQWASFYQHALGVQQAGKQLQSTVACLKRS</sequence>
<feature type="chain" id="PRO_5024388753" evidence="1">
    <location>
        <begin position="23"/>
        <end position="187"/>
    </location>
</feature>
<evidence type="ECO:0000313" key="3">
    <source>
        <dbReference type="Proteomes" id="UP000325684"/>
    </source>
</evidence>
<keyword evidence="1" id="KW-0732">Signal</keyword>
<comment type="caution">
    <text evidence="2">The sequence shown here is derived from an EMBL/GenBank/DDBJ whole genome shotgun (WGS) entry which is preliminary data.</text>
</comment>
<evidence type="ECO:0000256" key="1">
    <source>
        <dbReference type="SAM" id="SignalP"/>
    </source>
</evidence>
<dbReference type="AlphaFoldDB" id="A0A5N3P8Z6"/>